<name>A0A3G4ZVD9_9VIRU</name>
<dbReference type="Gene3D" id="3.20.20.410">
    <property type="entry name" value="Protein of unknown function UPF0759"/>
    <property type="match status" value="1"/>
</dbReference>
<accession>A0A3G4ZVD9</accession>
<dbReference type="Pfam" id="PF01904">
    <property type="entry name" value="DUF72"/>
    <property type="match status" value="1"/>
</dbReference>
<organism evidence="1">
    <name type="scientific">Edafosvirus sp</name>
    <dbReference type="NCBI Taxonomy" id="2487765"/>
    <lineage>
        <taxon>Viruses</taxon>
        <taxon>Varidnaviria</taxon>
        <taxon>Bamfordvirae</taxon>
        <taxon>Nucleocytoviricota</taxon>
        <taxon>Megaviricetes</taxon>
        <taxon>Imitervirales</taxon>
        <taxon>Mimiviridae</taxon>
        <taxon>Klosneuvirinae</taxon>
    </lineage>
</organism>
<dbReference type="SUPFAM" id="SSF117396">
    <property type="entry name" value="TM1631-like"/>
    <property type="match status" value="1"/>
</dbReference>
<dbReference type="PANTHER" id="PTHR30348:SF4">
    <property type="entry name" value="DUF72 DOMAIN-CONTAINING PROTEIN"/>
    <property type="match status" value="1"/>
</dbReference>
<sequence>MENIFIGTSGFSYSSWHSKGSFYPPNIKTKDEFNYYSNYFNTVELNVTFYNIPKVETWQHWYEQAKNKNFLYIIKANKFFTHQKKLNVDNKFKEVWKMFMKRCKILKNHLGPILFQFSNSFNLTNNNLKKLNNLGKFLPKWFYVFEFRNITMFNDDVYKILKNYNWCLAAINVNNWSVLPNGFTPKLIDYPLSICNWGVYIKFHGSKGQYVGNYENKILKESAKFLNKTNLNVFAIFNNTDSNKPPSAIIDALTLKKYIE</sequence>
<dbReference type="InterPro" id="IPR036520">
    <property type="entry name" value="UPF0759_sf"/>
</dbReference>
<dbReference type="EMBL" id="MK072103">
    <property type="protein sequence ID" value="AYV78846.1"/>
    <property type="molecule type" value="Genomic_DNA"/>
</dbReference>
<reference evidence="1" key="1">
    <citation type="submission" date="2018-10" db="EMBL/GenBank/DDBJ databases">
        <title>Hidden diversity of soil giant viruses.</title>
        <authorList>
            <person name="Schulz F."/>
            <person name="Alteio L."/>
            <person name="Goudeau D."/>
            <person name="Ryan E.M."/>
            <person name="Malmstrom R.R."/>
            <person name="Blanchard J."/>
            <person name="Woyke T."/>
        </authorList>
    </citation>
    <scope>NUCLEOTIDE SEQUENCE</scope>
    <source>
        <strain evidence="1">EDV1</strain>
    </source>
</reference>
<evidence type="ECO:0008006" key="2">
    <source>
        <dbReference type="Google" id="ProtNLM"/>
    </source>
</evidence>
<evidence type="ECO:0000313" key="1">
    <source>
        <dbReference type="EMBL" id="AYV78846.1"/>
    </source>
</evidence>
<dbReference type="InterPro" id="IPR002763">
    <property type="entry name" value="DUF72"/>
</dbReference>
<proteinExistence type="predicted"/>
<dbReference type="PANTHER" id="PTHR30348">
    <property type="entry name" value="UNCHARACTERIZED PROTEIN YECE"/>
    <property type="match status" value="1"/>
</dbReference>
<gene>
    <name evidence="1" type="ORF">Edafosvirus38_6</name>
</gene>
<protein>
    <recommendedName>
        <fullName evidence="2">DUF72 domain-containing protein</fullName>
    </recommendedName>
</protein>